<dbReference type="AlphaFoldDB" id="A0A401QGI3"/>
<dbReference type="GO" id="GO:0030687">
    <property type="term" value="C:preribosome, large subunit precursor"/>
    <property type="evidence" value="ECO:0007669"/>
    <property type="project" value="TreeGrafter"/>
</dbReference>
<protein>
    <recommendedName>
        <fullName evidence="3">Midasin AAA lid domain-containing protein</fullName>
    </recommendedName>
</protein>
<feature type="non-terminal residue" evidence="4">
    <location>
        <position position="114"/>
    </location>
</feature>
<dbReference type="PANTHER" id="PTHR48103">
    <property type="entry name" value="MIDASIN-RELATED"/>
    <property type="match status" value="1"/>
</dbReference>
<dbReference type="OrthoDB" id="9904007at2759"/>
<sequence>MTPKNVGFVLQCELWKNRVLSRAFRNRFVELHFDELPRAELEMILNKRSSLPPSYCTRLVRVMLELQSYRRGSSVFAGKHGFITLRELFRWGERYRLAEQLMPGYDWIRHIATD</sequence>
<evidence type="ECO:0000259" key="3">
    <source>
        <dbReference type="Pfam" id="PF17867"/>
    </source>
</evidence>
<evidence type="ECO:0000256" key="2">
    <source>
        <dbReference type="ARBA" id="ARBA00022840"/>
    </source>
</evidence>
<dbReference type="GO" id="GO:0000027">
    <property type="term" value="P:ribosomal large subunit assembly"/>
    <property type="evidence" value="ECO:0007669"/>
    <property type="project" value="TreeGrafter"/>
</dbReference>
<dbReference type="GO" id="GO:0005524">
    <property type="term" value="F:ATP binding"/>
    <property type="evidence" value="ECO:0007669"/>
    <property type="project" value="UniProtKB-KW"/>
</dbReference>
<dbReference type="PANTHER" id="PTHR48103:SF2">
    <property type="entry name" value="MIDASIN"/>
    <property type="match status" value="1"/>
</dbReference>
<reference evidence="4 5" key="1">
    <citation type="journal article" date="2018" name="Nat. Ecol. Evol.">
        <title>Shark genomes provide insights into elasmobranch evolution and the origin of vertebrates.</title>
        <authorList>
            <person name="Hara Y"/>
            <person name="Yamaguchi K"/>
            <person name="Onimaru K"/>
            <person name="Kadota M"/>
            <person name="Koyanagi M"/>
            <person name="Keeley SD"/>
            <person name="Tatsumi K"/>
            <person name="Tanaka K"/>
            <person name="Motone F"/>
            <person name="Kageyama Y"/>
            <person name="Nozu R"/>
            <person name="Adachi N"/>
            <person name="Nishimura O"/>
            <person name="Nakagawa R"/>
            <person name="Tanegashima C"/>
            <person name="Kiyatake I"/>
            <person name="Matsumoto R"/>
            <person name="Murakumo K"/>
            <person name="Nishida K"/>
            <person name="Terakita A"/>
            <person name="Kuratani S"/>
            <person name="Sato K"/>
            <person name="Hyodo S Kuraku.S."/>
        </authorList>
    </citation>
    <scope>NUCLEOTIDE SEQUENCE [LARGE SCALE GENOMIC DNA]</scope>
</reference>
<dbReference type="Proteomes" id="UP000288216">
    <property type="component" value="Unassembled WGS sequence"/>
</dbReference>
<evidence type="ECO:0000313" key="4">
    <source>
        <dbReference type="EMBL" id="GCB84538.1"/>
    </source>
</evidence>
<dbReference type="Pfam" id="PF17867">
    <property type="entry name" value="AAA_lid_7"/>
    <property type="match status" value="1"/>
</dbReference>
<evidence type="ECO:0000256" key="1">
    <source>
        <dbReference type="ARBA" id="ARBA00022741"/>
    </source>
</evidence>
<dbReference type="GO" id="GO:0005634">
    <property type="term" value="C:nucleus"/>
    <property type="evidence" value="ECO:0007669"/>
    <property type="project" value="TreeGrafter"/>
</dbReference>
<name>A0A401QGI3_SCYTO</name>
<keyword evidence="5" id="KW-1185">Reference proteome</keyword>
<dbReference type="GO" id="GO:0000055">
    <property type="term" value="P:ribosomal large subunit export from nucleus"/>
    <property type="evidence" value="ECO:0007669"/>
    <property type="project" value="TreeGrafter"/>
</dbReference>
<comment type="caution">
    <text evidence="4">The sequence shown here is derived from an EMBL/GenBank/DDBJ whole genome shotgun (WGS) entry which is preliminary data.</text>
</comment>
<organism evidence="4 5">
    <name type="scientific">Scyliorhinus torazame</name>
    <name type="common">Cloudy catshark</name>
    <name type="synonym">Catulus torazame</name>
    <dbReference type="NCBI Taxonomy" id="75743"/>
    <lineage>
        <taxon>Eukaryota</taxon>
        <taxon>Metazoa</taxon>
        <taxon>Chordata</taxon>
        <taxon>Craniata</taxon>
        <taxon>Vertebrata</taxon>
        <taxon>Chondrichthyes</taxon>
        <taxon>Elasmobranchii</taxon>
        <taxon>Galeomorphii</taxon>
        <taxon>Galeoidea</taxon>
        <taxon>Carcharhiniformes</taxon>
        <taxon>Scyliorhinidae</taxon>
        <taxon>Scyliorhinus</taxon>
    </lineage>
</organism>
<dbReference type="InterPro" id="IPR040848">
    <property type="entry name" value="AAA_lid_7"/>
</dbReference>
<dbReference type="STRING" id="75743.A0A401QGI3"/>
<feature type="domain" description="Midasin AAA lid" evidence="3">
    <location>
        <begin position="40"/>
        <end position="98"/>
    </location>
</feature>
<keyword evidence="1" id="KW-0547">Nucleotide-binding</keyword>
<keyword evidence="2" id="KW-0067">ATP-binding</keyword>
<evidence type="ECO:0000313" key="5">
    <source>
        <dbReference type="Proteomes" id="UP000288216"/>
    </source>
</evidence>
<accession>A0A401QGI3</accession>
<dbReference type="EMBL" id="BFAA01071921">
    <property type="protein sequence ID" value="GCB84538.1"/>
    <property type="molecule type" value="Genomic_DNA"/>
</dbReference>
<proteinExistence type="predicted"/>
<gene>
    <name evidence="4" type="ORF">scyTo_0025108</name>
</gene>